<sequence length="508" mass="53042">RVAREGRHHGDVLARAQVLQEPGVHGLDVTRGAGVHGPGLEQARVHAAQAHAGHARGLQVRQQVRAQPAGDGRAGVEGRVQLRARAVHHHGLDGEGPQQADLLAGRAPQLRIADDGAVEQHHERLAAELPDVAGRGAQRGVGIGREGHGGPRGASGRQQPGEDGALDVEAVLRPVDDAAGRVVQHVVGDLDVAAHGQAVEEERVRGGLLQGLARGHPVRVRGQQRGDISGGVRGARGGPPGLGVDGVAASQGLGLIMGVGDAAAGGLRVGLGLGAHLRVQLEAGRVGHPHLAARRRRGEQEGVGHRLGERLDVRRPGERHRQLLRGAEVLAQREHVREPLAGVLSRGLHADQGHGDVAPEGGDDGIHLVLLIVPTGREGAHPEHVHEARQDGRGLLDVLGAVSIHHRPGPVLQLPHTAAHIHDDGIAASAQHHRLERGARAQRGVEEHHAQNAAEEQGLGSLALPGGGLREDRLDAFRTEVPDVGQVLHGRLLAVPLGGGEMSLHMHA</sequence>
<organism evidence="2 3">
    <name type="scientific">Stigmatella aurantiaca (strain DW4/3-1)</name>
    <dbReference type="NCBI Taxonomy" id="378806"/>
    <lineage>
        <taxon>Bacteria</taxon>
        <taxon>Pseudomonadati</taxon>
        <taxon>Myxococcota</taxon>
        <taxon>Myxococcia</taxon>
        <taxon>Myxococcales</taxon>
        <taxon>Cystobacterineae</taxon>
        <taxon>Archangiaceae</taxon>
        <taxon>Stigmatella</taxon>
    </lineage>
</organism>
<reference evidence="2 3" key="1">
    <citation type="submission" date="2006-04" db="EMBL/GenBank/DDBJ databases">
        <authorList>
            <person name="Nierman W.C."/>
        </authorList>
    </citation>
    <scope>NUCLEOTIDE SEQUENCE [LARGE SCALE GENOMIC DNA]</scope>
    <source>
        <strain evidence="2 3">DW4/3-1</strain>
    </source>
</reference>
<feature type="region of interest" description="Disordered" evidence="1">
    <location>
        <begin position="138"/>
        <end position="162"/>
    </location>
</feature>
<evidence type="ECO:0000256" key="1">
    <source>
        <dbReference type="SAM" id="MobiDB-lite"/>
    </source>
</evidence>
<proteinExistence type="predicted"/>
<dbReference type="AlphaFoldDB" id="Q08Q33"/>
<dbReference type="Proteomes" id="UP000032702">
    <property type="component" value="Unassembled WGS sequence"/>
</dbReference>
<feature type="compositionally biased region" description="Low complexity" evidence="1">
    <location>
        <begin position="451"/>
        <end position="462"/>
    </location>
</feature>
<gene>
    <name evidence="2" type="ORF">STIAU_0998</name>
</gene>
<name>Q08Q33_STIAD</name>
<comment type="caution">
    <text evidence="2">The sequence shown here is derived from an EMBL/GenBank/DDBJ whole genome shotgun (WGS) entry which is preliminary data.</text>
</comment>
<feature type="region of interest" description="Disordered" evidence="1">
    <location>
        <begin position="438"/>
        <end position="462"/>
    </location>
</feature>
<feature type="compositionally biased region" description="Basic and acidic residues" evidence="1">
    <location>
        <begin position="438"/>
        <end position="450"/>
    </location>
</feature>
<accession>Q08Q33</accession>
<protein>
    <submittedName>
        <fullName evidence="2">Uncharacterized protein</fullName>
    </submittedName>
</protein>
<feature type="non-terminal residue" evidence="2">
    <location>
        <position position="1"/>
    </location>
</feature>
<dbReference type="EMBL" id="AAMD01000223">
    <property type="protein sequence ID" value="EAU62594.1"/>
    <property type="molecule type" value="Genomic_DNA"/>
</dbReference>
<evidence type="ECO:0000313" key="2">
    <source>
        <dbReference type="EMBL" id="EAU62594.1"/>
    </source>
</evidence>
<evidence type="ECO:0000313" key="3">
    <source>
        <dbReference type="Proteomes" id="UP000032702"/>
    </source>
</evidence>